<dbReference type="Proteomes" id="UP000000851">
    <property type="component" value="Chromosome"/>
</dbReference>
<dbReference type="Pfam" id="PF00781">
    <property type="entry name" value="DAGK_cat"/>
    <property type="match status" value="1"/>
</dbReference>
<dbReference type="InterPro" id="IPR001206">
    <property type="entry name" value="Diacylglycerol_kinase_cat_dom"/>
</dbReference>
<name>C7Q8Z2_CATAD</name>
<protein>
    <submittedName>
        <fullName evidence="2">Diacylglycerol kinase catalytic region</fullName>
    </submittedName>
</protein>
<dbReference type="KEGG" id="cai:Caci_3406"/>
<evidence type="ECO:0000313" key="3">
    <source>
        <dbReference type="Proteomes" id="UP000000851"/>
    </source>
</evidence>
<dbReference type="Gene3D" id="3.40.50.10330">
    <property type="entry name" value="Probable inorganic polyphosphate/atp-NAD kinase, domain 1"/>
    <property type="match status" value="1"/>
</dbReference>
<dbReference type="GO" id="GO:0008929">
    <property type="term" value="F:methylglyoxal synthase activity"/>
    <property type="evidence" value="ECO:0007669"/>
    <property type="project" value="InterPro"/>
</dbReference>
<keyword evidence="3" id="KW-1185">Reference proteome</keyword>
<dbReference type="InParanoid" id="C7Q8Z2"/>
<dbReference type="HOGENOM" id="CLU_045532_2_2_11"/>
<dbReference type="Pfam" id="PF19279">
    <property type="entry name" value="YegS_C"/>
    <property type="match status" value="1"/>
</dbReference>
<dbReference type="Gene3D" id="2.60.200.40">
    <property type="match status" value="1"/>
</dbReference>
<organism evidence="2 3">
    <name type="scientific">Catenulispora acidiphila (strain DSM 44928 / JCM 14897 / NBRC 102108 / NRRL B-24433 / ID139908)</name>
    <dbReference type="NCBI Taxonomy" id="479433"/>
    <lineage>
        <taxon>Bacteria</taxon>
        <taxon>Bacillati</taxon>
        <taxon>Actinomycetota</taxon>
        <taxon>Actinomycetes</taxon>
        <taxon>Catenulisporales</taxon>
        <taxon>Catenulisporaceae</taxon>
        <taxon>Catenulispora</taxon>
    </lineage>
</organism>
<dbReference type="InterPro" id="IPR017438">
    <property type="entry name" value="ATP-NAD_kinase_N"/>
</dbReference>
<dbReference type="STRING" id="479433.Caci_3406"/>
<dbReference type="PROSITE" id="PS50146">
    <property type="entry name" value="DAGK"/>
    <property type="match status" value="1"/>
</dbReference>
<dbReference type="InterPro" id="IPR004363">
    <property type="entry name" value="Methylgl_synth"/>
</dbReference>
<dbReference type="GO" id="GO:0016301">
    <property type="term" value="F:kinase activity"/>
    <property type="evidence" value="ECO:0007669"/>
    <property type="project" value="UniProtKB-KW"/>
</dbReference>
<dbReference type="GO" id="GO:0005829">
    <property type="term" value="C:cytosol"/>
    <property type="evidence" value="ECO:0007669"/>
    <property type="project" value="TreeGrafter"/>
</dbReference>
<evidence type="ECO:0000259" key="1">
    <source>
        <dbReference type="PROSITE" id="PS50146"/>
    </source>
</evidence>
<evidence type="ECO:0000313" key="2">
    <source>
        <dbReference type="EMBL" id="ACU72312.1"/>
    </source>
</evidence>
<proteinExistence type="predicted"/>
<dbReference type="RefSeq" id="WP_012787605.1">
    <property type="nucleotide sequence ID" value="NC_013131.1"/>
</dbReference>
<dbReference type="eggNOG" id="COG1597">
    <property type="taxonomic scope" value="Bacteria"/>
</dbReference>
<accession>C7Q8Z2</accession>
<reference evidence="2 3" key="1">
    <citation type="journal article" date="2009" name="Stand. Genomic Sci.">
        <title>Complete genome sequence of Catenulispora acidiphila type strain (ID 139908).</title>
        <authorList>
            <person name="Copeland A."/>
            <person name="Lapidus A."/>
            <person name="Glavina Del Rio T."/>
            <person name="Nolan M."/>
            <person name="Lucas S."/>
            <person name="Chen F."/>
            <person name="Tice H."/>
            <person name="Cheng J.F."/>
            <person name="Bruce D."/>
            <person name="Goodwin L."/>
            <person name="Pitluck S."/>
            <person name="Mikhailova N."/>
            <person name="Pati A."/>
            <person name="Ivanova N."/>
            <person name="Mavromatis K."/>
            <person name="Chen A."/>
            <person name="Palaniappan K."/>
            <person name="Chain P."/>
            <person name="Land M."/>
            <person name="Hauser L."/>
            <person name="Chang Y.J."/>
            <person name="Jeffries C.D."/>
            <person name="Chertkov O."/>
            <person name="Brettin T."/>
            <person name="Detter J.C."/>
            <person name="Han C."/>
            <person name="Ali Z."/>
            <person name="Tindall B.J."/>
            <person name="Goker M."/>
            <person name="Bristow J."/>
            <person name="Eisen J.A."/>
            <person name="Markowitz V."/>
            <person name="Hugenholtz P."/>
            <person name="Kyrpides N.C."/>
            <person name="Klenk H.P."/>
        </authorList>
    </citation>
    <scope>NUCLEOTIDE SEQUENCE [LARGE SCALE GENOMIC DNA]</scope>
    <source>
        <strain evidence="3">DSM 44928 / JCM 14897 / NBRC 102108 / NRRL B-24433 / ID139908</strain>
    </source>
</reference>
<sequence length="321" mass="32851">MNQVAIVVHEGKLAALHGEDPCDQLRWALRARGEPAPKLYPTSDSDAGGQAVRKALAEGARLVVVCGGDGTVSSCAAALAGTGVPMAVIPIGTGNLVARNLGIPADPTVAVGVAVSGVDRAVDVGRLGDMPDDASDGASGTSDGTSKGAVMVGMAGVGLDAAMVQDAPHGLKRRIGWPAYVISLLRHLADRGFAVEIDVDGKRTSHRHVRTVVIGNVGGLHAGLSLFPDAQPDNGVLEVAVLAPRTVLGWIPVTARLLRGRDRPPVIARARGRHIVVSGQSVLRREADGEALADGRVLDVTVEPGALLLRVAAETSADAQG</sequence>
<gene>
    <name evidence="2" type="ordered locus">Caci_3406</name>
</gene>
<dbReference type="AlphaFoldDB" id="C7Q8Z2"/>
<dbReference type="GO" id="GO:0019242">
    <property type="term" value="P:methylglyoxal biosynthetic process"/>
    <property type="evidence" value="ECO:0007669"/>
    <property type="project" value="InterPro"/>
</dbReference>
<keyword evidence="2" id="KW-0418">Kinase</keyword>
<dbReference type="EMBL" id="CP001700">
    <property type="protein sequence ID" value="ACU72312.1"/>
    <property type="molecule type" value="Genomic_DNA"/>
</dbReference>
<dbReference type="PANTHER" id="PTHR30492">
    <property type="entry name" value="METHYLGLYOXAL SYNTHASE"/>
    <property type="match status" value="1"/>
</dbReference>
<keyword evidence="2" id="KW-0808">Transferase</keyword>
<dbReference type="SMART" id="SM00046">
    <property type="entry name" value="DAGKc"/>
    <property type="match status" value="1"/>
</dbReference>
<dbReference type="InterPro" id="IPR016064">
    <property type="entry name" value="NAD/diacylglycerol_kinase_sf"/>
</dbReference>
<dbReference type="PANTHER" id="PTHR30492:SF0">
    <property type="entry name" value="METHYLGLYOXAL SYNTHASE"/>
    <property type="match status" value="1"/>
</dbReference>
<feature type="domain" description="DAGKc" evidence="1">
    <location>
        <begin position="1"/>
        <end position="131"/>
    </location>
</feature>
<dbReference type="SUPFAM" id="SSF111331">
    <property type="entry name" value="NAD kinase/diacylglycerol kinase-like"/>
    <property type="match status" value="1"/>
</dbReference>
<dbReference type="InterPro" id="IPR045540">
    <property type="entry name" value="YegS/DAGK_C"/>
</dbReference>